<name>A0A2R7Y2R2_9CREN</name>
<evidence type="ECO:0000313" key="2">
    <source>
        <dbReference type="Proteomes" id="UP000244093"/>
    </source>
</evidence>
<reference evidence="1 2" key="1">
    <citation type="journal article" date="2018" name="Syst. Appl. Microbiol.">
        <title>A new symbiotic nanoarchaeote (Candidatus Nanoclepta minutus) and its host (Zestosphaera tikiterensis gen. nov., sp. nov.) from a New Zealand hot spring.</title>
        <authorList>
            <person name="St John E."/>
            <person name="Liu Y."/>
            <person name="Podar M."/>
            <person name="Stott M.B."/>
            <person name="Meneghin J."/>
            <person name="Chen Z."/>
            <person name="Lagutin K."/>
            <person name="Mitchell K."/>
            <person name="Reysenbach A.L."/>
        </authorList>
    </citation>
    <scope>NUCLEOTIDE SEQUENCE [LARGE SCALE GENOMIC DNA]</scope>
    <source>
        <strain evidence="1">NZ3</strain>
    </source>
</reference>
<evidence type="ECO:0000313" key="1">
    <source>
        <dbReference type="EMBL" id="PUA31804.1"/>
    </source>
</evidence>
<protein>
    <submittedName>
        <fullName evidence="1">Uncharacterized protein</fullName>
    </submittedName>
</protein>
<proteinExistence type="predicted"/>
<gene>
    <name evidence="1" type="ORF">B7O98_08370</name>
</gene>
<organism evidence="1 2">
    <name type="scientific">Zestosphaera tikiterensis</name>
    <dbReference type="NCBI Taxonomy" id="1973259"/>
    <lineage>
        <taxon>Archaea</taxon>
        <taxon>Thermoproteota</taxon>
        <taxon>Thermoprotei</taxon>
        <taxon>Desulfurococcales</taxon>
        <taxon>Desulfurococcaceae</taxon>
        <taxon>Zestosphaera</taxon>
    </lineage>
</organism>
<dbReference type="Proteomes" id="UP000244093">
    <property type="component" value="Unassembled WGS sequence"/>
</dbReference>
<dbReference type="AlphaFoldDB" id="A0A2R7Y2R2"/>
<accession>A0A2R7Y2R2</accession>
<dbReference type="EMBL" id="NBVN01000006">
    <property type="protein sequence ID" value="PUA31804.1"/>
    <property type="molecule type" value="Genomic_DNA"/>
</dbReference>
<sequence>MAEVKAELKEVTKRGEHHEALIKLTYLGKEYELLLCKLSRTVSSISAEVSGEYLTIKLVDEKGEAFGSCCVHVKHLEKGCLECPSLVVPPKECRSE</sequence>
<comment type="caution">
    <text evidence="1">The sequence shown here is derived from an EMBL/GenBank/DDBJ whole genome shotgun (WGS) entry which is preliminary data.</text>
</comment>